<protein>
    <submittedName>
        <fullName evidence="4">MmgE/PrpD family protein</fullName>
    </submittedName>
</protein>
<sequence length="458" mass="48285">MALTPELAIAQHVASCSFEQIPAAAVAVAKRSLIDGMAALVAGRRADGIDSMLSLADQWGGAPEARIFASGRRAPAPLAAWINGAQMRALELDDCTDTLPLHPTAALLPALLAALDITDISGKDLVRGLAIAQDLKIRFGLAITPNAMRSGRNSVYRVFAATAGVASVLGLDEKQTLNALGLSASYGAGDAQCALEGVTALRIQFGNSAHGALHSCLLAKLGATGPKEFLTGRYGYLTAFEPQHDLDVLLGDLGKRFEGTRISVKPYAACRCTHAAIDLAKETLAELAGINVNDITNIEIVVSPEVYNLVGGPRETKLNPETSAAAQFSLNFMVASVLLGGEAGLADTETDKLTDSDVLSLAQRIHVKPDESNRTAEVVGLTEMIVTTNTGQKISLQNAHPLGGPTNIIPADMLRQKLEDCISYSGRQISADAINQFLNQVEHIEKEPNASGIFDPFD</sequence>
<dbReference type="Gene3D" id="1.10.4100.10">
    <property type="entry name" value="2-methylcitrate dehydratase PrpD"/>
    <property type="match status" value="1"/>
</dbReference>
<dbReference type="InterPro" id="IPR042188">
    <property type="entry name" value="MmgE/PrpD_sf_2"/>
</dbReference>
<evidence type="ECO:0000259" key="3">
    <source>
        <dbReference type="Pfam" id="PF19305"/>
    </source>
</evidence>
<reference evidence="4 5" key="1">
    <citation type="submission" date="2018-08" db="EMBL/GenBank/DDBJ databases">
        <title>Henriciella mobilis sp. nov., isolated from seawater.</title>
        <authorList>
            <person name="Cheng H."/>
            <person name="Wu Y.-H."/>
            <person name="Xu X.-W."/>
            <person name="Guo L.-L."/>
        </authorList>
    </citation>
    <scope>NUCLEOTIDE SEQUENCE [LARGE SCALE GENOMIC DNA]</scope>
    <source>
        <strain evidence="4 5">JN25</strain>
    </source>
</reference>
<dbReference type="Gene3D" id="3.30.1330.120">
    <property type="entry name" value="2-methylcitrate dehydratase PrpD"/>
    <property type="match status" value="1"/>
</dbReference>
<gene>
    <name evidence="4" type="ORF">D1223_02425</name>
</gene>
<dbReference type="InterPro" id="IPR005656">
    <property type="entry name" value="MmgE_PrpD"/>
</dbReference>
<dbReference type="EMBL" id="QWFX01000005">
    <property type="protein sequence ID" value="RIJ32725.1"/>
    <property type="molecule type" value="Genomic_DNA"/>
</dbReference>
<organism evidence="4 5">
    <name type="scientific">Henriciella mobilis</name>
    <dbReference type="NCBI Taxonomy" id="2305467"/>
    <lineage>
        <taxon>Bacteria</taxon>
        <taxon>Pseudomonadati</taxon>
        <taxon>Pseudomonadota</taxon>
        <taxon>Alphaproteobacteria</taxon>
        <taxon>Hyphomonadales</taxon>
        <taxon>Hyphomonadaceae</taxon>
        <taxon>Henriciella</taxon>
    </lineage>
</organism>
<comment type="caution">
    <text evidence="4">The sequence shown here is derived from an EMBL/GenBank/DDBJ whole genome shotgun (WGS) entry which is preliminary data.</text>
</comment>
<dbReference type="SUPFAM" id="SSF103378">
    <property type="entry name" value="2-methylcitrate dehydratase PrpD"/>
    <property type="match status" value="1"/>
</dbReference>
<dbReference type="InterPro" id="IPR036148">
    <property type="entry name" value="MmgE/PrpD_sf"/>
</dbReference>
<evidence type="ECO:0000313" key="4">
    <source>
        <dbReference type="EMBL" id="RIJ32725.1"/>
    </source>
</evidence>
<dbReference type="InterPro" id="IPR045336">
    <property type="entry name" value="MmgE_PrpD_N"/>
</dbReference>
<keyword evidence="5" id="KW-1185">Reference proteome</keyword>
<feature type="domain" description="MmgE/PrpD N-terminal" evidence="2">
    <location>
        <begin position="8"/>
        <end position="247"/>
    </location>
</feature>
<evidence type="ECO:0000256" key="1">
    <source>
        <dbReference type="ARBA" id="ARBA00006174"/>
    </source>
</evidence>
<dbReference type="Pfam" id="PF19305">
    <property type="entry name" value="MmgE_PrpD_C"/>
    <property type="match status" value="1"/>
</dbReference>
<evidence type="ECO:0000259" key="2">
    <source>
        <dbReference type="Pfam" id="PF03972"/>
    </source>
</evidence>
<feature type="domain" description="MmgE/PrpD C-terminal" evidence="3">
    <location>
        <begin position="267"/>
        <end position="429"/>
    </location>
</feature>
<dbReference type="PANTHER" id="PTHR16943:SF8">
    <property type="entry name" value="2-METHYLCITRATE DEHYDRATASE"/>
    <property type="match status" value="1"/>
</dbReference>
<dbReference type="InterPro" id="IPR042183">
    <property type="entry name" value="MmgE/PrpD_sf_1"/>
</dbReference>
<dbReference type="GO" id="GO:0016829">
    <property type="term" value="F:lyase activity"/>
    <property type="evidence" value="ECO:0007669"/>
    <property type="project" value="InterPro"/>
</dbReference>
<dbReference type="Pfam" id="PF03972">
    <property type="entry name" value="MmgE_PrpD_N"/>
    <property type="match status" value="1"/>
</dbReference>
<dbReference type="OrthoDB" id="9795089at2"/>
<dbReference type="Proteomes" id="UP000266385">
    <property type="component" value="Unassembled WGS sequence"/>
</dbReference>
<accession>A0A399RTB5</accession>
<dbReference type="InterPro" id="IPR045337">
    <property type="entry name" value="MmgE_PrpD_C"/>
</dbReference>
<dbReference type="RefSeq" id="WP_119374806.1">
    <property type="nucleotide sequence ID" value="NZ_QWFX01000005.1"/>
</dbReference>
<comment type="similarity">
    <text evidence="1">Belongs to the PrpD family.</text>
</comment>
<dbReference type="PANTHER" id="PTHR16943">
    <property type="entry name" value="2-METHYLCITRATE DEHYDRATASE-RELATED"/>
    <property type="match status" value="1"/>
</dbReference>
<evidence type="ECO:0000313" key="5">
    <source>
        <dbReference type="Proteomes" id="UP000266385"/>
    </source>
</evidence>
<dbReference type="AlphaFoldDB" id="A0A399RTB5"/>
<proteinExistence type="inferred from homology"/>
<name>A0A399RTB5_9PROT</name>